<proteinExistence type="inferred from homology"/>
<dbReference type="AlphaFoldDB" id="A0A2G6MRS9"/>
<evidence type="ECO:0000313" key="6">
    <source>
        <dbReference type="Proteomes" id="UP000231203"/>
    </source>
</evidence>
<dbReference type="SUPFAM" id="SSF48452">
    <property type="entry name" value="TPR-like"/>
    <property type="match status" value="1"/>
</dbReference>
<dbReference type="PANTHER" id="PTHR43630:SF2">
    <property type="entry name" value="GLYCOSYLTRANSFERASE"/>
    <property type="match status" value="1"/>
</dbReference>
<dbReference type="InterPro" id="IPR001173">
    <property type="entry name" value="Glyco_trans_2-like"/>
</dbReference>
<evidence type="ECO:0000256" key="2">
    <source>
        <dbReference type="PROSITE-ProRule" id="PRU00339"/>
    </source>
</evidence>
<organism evidence="5 6">
    <name type="scientific">Desulfobacter postgatei</name>
    <dbReference type="NCBI Taxonomy" id="2293"/>
    <lineage>
        <taxon>Bacteria</taxon>
        <taxon>Pseudomonadati</taxon>
        <taxon>Thermodesulfobacteriota</taxon>
        <taxon>Desulfobacteria</taxon>
        <taxon>Desulfobacterales</taxon>
        <taxon>Desulfobacteraceae</taxon>
        <taxon>Desulfobacter</taxon>
    </lineage>
</organism>
<dbReference type="PANTHER" id="PTHR43630">
    <property type="entry name" value="POLY-BETA-1,6-N-ACETYL-D-GLUCOSAMINE SYNTHASE"/>
    <property type="match status" value="1"/>
</dbReference>
<evidence type="ECO:0000256" key="3">
    <source>
        <dbReference type="SAM" id="MobiDB-lite"/>
    </source>
</evidence>
<evidence type="ECO:0000256" key="1">
    <source>
        <dbReference type="ARBA" id="ARBA00038494"/>
    </source>
</evidence>
<accession>A0A2G6MRS9</accession>
<dbReference type="CDD" id="cd02511">
    <property type="entry name" value="Beta4Glucosyltransferase"/>
    <property type="match status" value="1"/>
</dbReference>
<evidence type="ECO:0000259" key="4">
    <source>
        <dbReference type="Pfam" id="PF00535"/>
    </source>
</evidence>
<keyword evidence="2" id="KW-0802">TPR repeat</keyword>
<evidence type="ECO:0000313" key="5">
    <source>
        <dbReference type="EMBL" id="PIE62656.1"/>
    </source>
</evidence>
<comment type="similarity">
    <text evidence="1">Belongs to the glycosyltransferase 2 family. WaaE/KdtX subfamily.</text>
</comment>
<dbReference type="GO" id="GO:0016757">
    <property type="term" value="F:glycosyltransferase activity"/>
    <property type="evidence" value="ECO:0007669"/>
    <property type="project" value="UniProtKB-KW"/>
</dbReference>
<comment type="caution">
    <text evidence="5">The sequence shown here is derived from an EMBL/GenBank/DDBJ whole genome shotgun (WGS) entry which is preliminary data.</text>
</comment>
<dbReference type="Gene3D" id="3.90.550.10">
    <property type="entry name" value="Spore Coat Polysaccharide Biosynthesis Protein SpsA, Chain A"/>
    <property type="match status" value="2"/>
</dbReference>
<dbReference type="Pfam" id="PF00535">
    <property type="entry name" value="Glycos_transf_2"/>
    <property type="match status" value="2"/>
</dbReference>
<dbReference type="Proteomes" id="UP000231203">
    <property type="component" value="Unassembled WGS sequence"/>
</dbReference>
<reference evidence="5 6" key="1">
    <citation type="submission" date="2017-10" db="EMBL/GenBank/DDBJ databases">
        <title>Novel microbial diversity and functional potential in the marine mammal oral microbiome.</title>
        <authorList>
            <person name="Dudek N.K."/>
            <person name="Sun C.L."/>
            <person name="Burstein D."/>
            <person name="Kantor R.S."/>
            <person name="Aliaga Goltsman D.S."/>
            <person name="Bik E.M."/>
            <person name="Thomas B.C."/>
            <person name="Banfield J.F."/>
            <person name="Relman D.A."/>
        </authorList>
    </citation>
    <scope>NUCLEOTIDE SEQUENCE [LARGE SCALE GENOMIC DNA]</scope>
    <source>
        <strain evidence="5">DOLJORAL78_47_202</strain>
    </source>
</reference>
<gene>
    <name evidence="5" type="ORF">CSA25_04130</name>
</gene>
<feature type="repeat" description="TPR" evidence="2">
    <location>
        <begin position="247"/>
        <end position="280"/>
    </location>
</feature>
<sequence>MKKVTKKIRISACMIVKNEEEMLPRCLNSIKHLIDELIIVDTGSTDKTIEIAESFGAKIYHHPWENNFSKHRNQSLGYATGDWIIQIDADEELNGYQLKKNVLKKMFANAPKNLHCFLIKMLDKNKKGETVSETEMLRIFRNHVGVHFTGIVHNRPQYSGKVGHSDIQFFHYGYALSDAQMQAKYKRTSGLLFKRIEEDPQDHDAYFYLYQVHSEMNEKKKAVEYAEKCLGLIKEKNINLTEASFYYSLYHGLASTYLKSGHYELAQSFVRKGLEVLPDEPDLYYDLAAIGYFSGKPSVSVEGGKNYLRVIDGFRKDPLKAGTRFIFTASKKAELSVSFWLMSGLISLNQLDAFLALWEQYKEEMIDTHSFQKQLFEALENKDAFECIEPVANYLFNNLNRIPVENHKMVLSYFLFYFKEKIVSRKAPNGELDDMFEGVASQYLETVKSYQEIPTGEAVILADFLLDKNMENFFWDLTSVVFARELSGQIKKIDSNKTIMQGYGLIAENQNKTRKGQLFKLLCKNICEKLGATDSNKSSETASETVDPPVAASEDREGLSGQLKPGIRPFSPDNAGRKVGATILKKDRIPKVTIGLPVYNGGQALSQAIKSILAQDFEDFELIISDNCSTDNTEEICCGYADNDDRIYYTRTTHNHGLAASFSNLVGLARSEFFIFAQHDNTFDHKYITTCLKAFEADVNKSYAIVFPQVRLINQNGSPEGSQEMLNAVQESPVERYLHVLETLGHTSPILGLMRTAIIKNCRISLGALSSRSSNTIYTDYATATEIALKGKIRHISQVLLNSKMSDDNDDLSLEERTVRDINAVAPHIMNDGISFFHIGIIRRQMDVINYAPISFSEKQLLIKETVKVLTSRFQDQMLDEIRRALGFVKNKHFFVTWAGQRLPEDILDSLPDFKRLYMTMLSREFEDALLYFPELDGLKAAVQLCRDQIRMV</sequence>
<dbReference type="EMBL" id="PDTI01000035">
    <property type="protein sequence ID" value="PIE62656.1"/>
    <property type="molecule type" value="Genomic_DNA"/>
</dbReference>
<dbReference type="SUPFAM" id="SSF53448">
    <property type="entry name" value="Nucleotide-diphospho-sugar transferases"/>
    <property type="match status" value="2"/>
</dbReference>
<dbReference type="Pfam" id="PF13181">
    <property type="entry name" value="TPR_8"/>
    <property type="match status" value="1"/>
</dbReference>
<feature type="domain" description="Glycosyltransferase 2-like" evidence="4">
    <location>
        <begin position="594"/>
        <end position="721"/>
    </location>
</feature>
<dbReference type="PROSITE" id="PS50005">
    <property type="entry name" value="TPR"/>
    <property type="match status" value="1"/>
</dbReference>
<feature type="region of interest" description="Disordered" evidence="3">
    <location>
        <begin position="533"/>
        <end position="571"/>
    </location>
</feature>
<dbReference type="Gene3D" id="1.25.40.10">
    <property type="entry name" value="Tetratricopeptide repeat domain"/>
    <property type="match status" value="1"/>
</dbReference>
<feature type="domain" description="Glycosyltransferase 2-like" evidence="4">
    <location>
        <begin position="11"/>
        <end position="100"/>
    </location>
</feature>
<feature type="compositionally biased region" description="Polar residues" evidence="3">
    <location>
        <begin position="533"/>
        <end position="544"/>
    </location>
</feature>
<dbReference type="InterPro" id="IPR019734">
    <property type="entry name" value="TPR_rpt"/>
</dbReference>
<dbReference type="InterPro" id="IPR011990">
    <property type="entry name" value="TPR-like_helical_dom_sf"/>
</dbReference>
<protein>
    <recommendedName>
        <fullName evidence="4">Glycosyltransferase 2-like domain-containing protein</fullName>
    </recommendedName>
</protein>
<name>A0A2G6MRS9_9BACT</name>
<dbReference type="InterPro" id="IPR029044">
    <property type="entry name" value="Nucleotide-diphossugar_trans"/>
</dbReference>